<evidence type="ECO:0000313" key="2">
    <source>
        <dbReference type="EMBL" id="KAK1657077.1"/>
    </source>
</evidence>
<dbReference type="SUPFAM" id="SSF55874">
    <property type="entry name" value="ATPase domain of HSP90 chaperone/DNA topoisomerase II/histidine kinase"/>
    <property type="match status" value="1"/>
</dbReference>
<dbReference type="PANTHER" id="PTHR32387:SF0">
    <property type="entry name" value="PROTEIN NO VEIN"/>
    <property type="match status" value="1"/>
</dbReference>
<dbReference type="Proteomes" id="UP001224890">
    <property type="component" value="Unassembled WGS sequence"/>
</dbReference>
<accession>A0AAJ0EN10</accession>
<dbReference type="AlphaFoldDB" id="A0AAJ0EN10"/>
<name>A0AAJ0EN10_9PEZI</name>
<proteinExistence type="predicted"/>
<dbReference type="PANTHER" id="PTHR32387">
    <property type="entry name" value="WU:FJ29H11"/>
    <property type="match status" value="1"/>
</dbReference>
<protein>
    <submittedName>
        <fullName evidence="2">Uncharacterized protein</fullName>
    </submittedName>
</protein>
<dbReference type="NCBIfam" id="NF047352">
    <property type="entry name" value="P_loop_sacsin"/>
    <property type="match status" value="1"/>
</dbReference>
<sequence>MASATANYDASLARNLHTSHARFLFELLQNADDNRFVAVKNRGVDPYVVFSVYQDRIRIECNEDGFTHRDLKAICAIGQSSKNRNSGYIGEKGIGFKYVFMAAYKVNILSKELSFSFTHPKGDSGLGMGEQAPSYITLHLHQYDENNDTSLLKATRQREEIDWEFANLPITVLFFLRNLRRIEIQFHDDDDEETTRVEYSFSGSNSSTLIERDIYIPTTFCHEPQQLLQPISNLIEEVIVPFLHRRYFDCSPETPIGAEQSWSGWLEHFLLSPKLDLVRTYGSECFIGALQHHWTLLNKDDPSSSEFLRSLRTLDITCLDGEDYPLEETTLPLPELTATFPIYNNQGDRRRAALGIAAAENGPMLWKRPDACVWQAPGVPYAYSALEGQVIESFSAGRVDSLRRFMSKTLGIGNCDQNCCIQELRHTKDVNCDVFDRVVEVYGFLKDGDMAEGQLKDVRAHFSTMPLIFVPNGKTSGWRTTAECLWSSGAKIQGRTTLSSIYEDLEDFFVETLGVQRLTLAIACDELLNKANEQPTVTVAEIKETIWLVNTLLHSATSYPDPEQLPDSAIFPVEHPTGQVSLDTSRTEFVIRDRKPLAEMFASKVRVLNFSLDEFHRFGNLFSWLGLDSRYLSSSVKEISTVASDSQIRVQRPDRVSGEEQVESTGKYWLFQLCSIKVWVASHFNSPRVDNTHDLYHALRATEVYETHGISSEVHLAQDGKVHIHVKSSSEFHIRDTAGRLRIYIPLNTERQDFCYHSSLPRRLLEWVMTEPETQICGGIPHRAFSAMSSALNAPIQSVSRILEAEGIIDVGAIEDDQDQEFRGVVDASPPPAEAPQPEGFAVEMPLRPFPLTGSRSISGPPVTRPTFTQQTSTTTSPDSNRSYPLQPDSAVGTAAAPPVSQIFHFGQTPTAPAATTPPIYNAFNAEYFEDTQQCHLRSAK</sequence>
<dbReference type="RefSeq" id="XP_060421841.1">
    <property type="nucleotide sequence ID" value="XM_060578526.1"/>
</dbReference>
<keyword evidence="3" id="KW-1185">Reference proteome</keyword>
<evidence type="ECO:0000313" key="3">
    <source>
        <dbReference type="Proteomes" id="UP001224890"/>
    </source>
</evidence>
<gene>
    <name evidence="2" type="ORF">BDP55DRAFT_721711</name>
</gene>
<feature type="compositionally biased region" description="Low complexity" evidence="1">
    <location>
        <begin position="865"/>
        <end position="878"/>
    </location>
</feature>
<reference evidence="2" key="1">
    <citation type="submission" date="2021-06" db="EMBL/GenBank/DDBJ databases">
        <title>Comparative genomics, transcriptomics and evolutionary studies reveal genomic signatures of adaptation to plant cell wall in hemibiotrophic fungi.</title>
        <authorList>
            <consortium name="DOE Joint Genome Institute"/>
            <person name="Baroncelli R."/>
            <person name="Diaz J.F."/>
            <person name="Benocci T."/>
            <person name="Peng M."/>
            <person name="Battaglia E."/>
            <person name="Haridas S."/>
            <person name="Andreopoulos W."/>
            <person name="Labutti K."/>
            <person name="Pangilinan J."/>
            <person name="Floch G.L."/>
            <person name="Makela M.R."/>
            <person name="Henrissat B."/>
            <person name="Grigoriev I.V."/>
            <person name="Crouch J.A."/>
            <person name="De Vries R.P."/>
            <person name="Sukno S.A."/>
            <person name="Thon M.R."/>
        </authorList>
    </citation>
    <scope>NUCLEOTIDE SEQUENCE</scope>
    <source>
        <strain evidence="2">CBS 193.32</strain>
    </source>
</reference>
<organism evidence="2 3">
    <name type="scientific">Colletotrichum godetiae</name>
    <dbReference type="NCBI Taxonomy" id="1209918"/>
    <lineage>
        <taxon>Eukaryota</taxon>
        <taxon>Fungi</taxon>
        <taxon>Dikarya</taxon>
        <taxon>Ascomycota</taxon>
        <taxon>Pezizomycotina</taxon>
        <taxon>Sordariomycetes</taxon>
        <taxon>Hypocreomycetidae</taxon>
        <taxon>Glomerellales</taxon>
        <taxon>Glomerellaceae</taxon>
        <taxon>Colletotrichum</taxon>
        <taxon>Colletotrichum acutatum species complex</taxon>
    </lineage>
</organism>
<dbReference type="InterPro" id="IPR036890">
    <property type="entry name" value="HATPase_C_sf"/>
</dbReference>
<comment type="caution">
    <text evidence="2">The sequence shown here is derived from an EMBL/GenBank/DDBJ whole genome shotgun (WGS) entry which is preliminary data.</text>
</comment>
<feature type="region of interest" description="Disordered" evidence="1">
    <location>
        <begin position="852"/>
        <end position="895"/>
    </location>
</feature>
<dbReference type="InterPro" id="IPR052957">
    <property type="entry name" value="Auxin_embryo_med"/>
</dbReference>
<dbReference type="Gene3D" id="3.30.565.10">
    <property type="entry name" value="Histidine kinase-like ATPase, C-terminal domain"/>
    <property type="match status" value="1"/>
</dbReference>
<dbReference type="GeneID" id="85463052"/>
<evidence type="ECO:0000256" key="1">
    <source>
        <dbReference type="SAM" id="MobiDB-lite"/>
    </source>
</evidence>
<dbReference type="EMBL" id="JAHMHR010000106">
    <property type="protein sequence ID" value="KAK1657077.1"/>
    <property type="molecule type" value="Genomic_DNA"/>
</dbReference>